<dbReference type="OrthoDB" id="3197444at2"/>
<evidence type="ECO:0000313" key="1">
    <source>
        <dbReference type="EMBL" id="KAA9105017.1"/>
    </source>
</evidence>
<proteinExistence type="predicted"/>
<comment type="caution">
    <text evidence="1">The sequence shown here is derived from an EMBL/GenBank/DDBJ whole genome shotgun (WGS) entry which is preliminary data.</text>
</comment>
<name>A0A5J5IYK1_9MICO</name>
<dbReference type="RefSeq" id="WP_150450476.1">
    <property type="nucleotide sequence ID" value="NZ_VYSA01000006.1"/>
</dbReference>
<reference evidence="2" key="1">
    <citation type="submission" date="2019-09" db="EMBL/GenBank/DDBJ databases">
        <title>Mumia zhuanghuii sp. nov. isolated from the intestinal contents of plateau pika (Ochotona curzoniae) in the Qinghai-Tibet plateau of China.</title>
        <authorList>
            <person name="Tian Z."/>
        </authorList>
    </citation>
    <scope>NUCLEOTIDE SEQUENCE [LARGE SCALE GENOMIC DNA]</scope>
    <source>
        <strain evidence="2">JCM 30598</strain>
    </source>
</reference>
<dbReference type="AlphaFoldDB" id="A0A5J5IYK1"/>
<gene>
    <name evidence="1" type="ORF">F6B43_18385</name>
</gene>
<protein>
    <submittedName>
        <fullName evidence="1">Uncharacterized protein</fullName>
    </submittedName>
</protein>
<dbReference type="Proteomes" id="UP000325827">
    <property type="component" value="Unassembled WGS sequence"/>
</dbReference>
<accession>A0A5J5IYK1</accession>
<dbReference type="EMBL" id="VYSA01000006">
    <property type="protein sequence ID" value="KAA9105017.1"/>
    <property type="molecule type" value="Genomic_DNA"/>
</dbReference>
<keyword evidence="2" id="KW-1185">Reference proteome</keyword>
<sequence length="98" mass="11415">MSLHFENALAEWRECRAEFDLALYAAYERAADACRDALLNERGRSAGIDPLSLFMGSDARAYAYASEELVEHWARYPRVTFARFERIWIAQREVEMYG</sequence>
<evidence type="ECO:0000313" key="2">
    <source>
        <dbReference type="Proteomes" id="UP000325827"/>
    </source>
</evidence>
<organism evidence="1 2">
    <name type="scientific">Microbacterium rhizomatis</name>
    <dbReference type="NCBI Taxonomy" id="1631477"/>
    <lineage>
        <taxon>Bacteria</taxon>
        <taxon>Bacillati</taxon>
        <taxon>Actinomycetota</taxon>
        <taxon>Actinomycetes</taxon>
        <taxon>Micrococcales</taxon>
        <taxon>Microbacteriaceae</taxon>
        <taxon>Microbacterium</taxon>
    </lineage>
</organism>